<dbReference type="GO" id="GO:0019143">
    <property type="term" value="F:3-deoxy-manno-octulosonate-8-phosphatase activity"/>
    <property type="evidence" value="ECO:0007669"/>
    <property type="project" value="UniProtKB-EC"/>
</dbReference>
<dbReference type="Pfam" id="PF08282">
    <property type="entry name" value="Hydrolase_3"/>
    <property type="match status" value="1"/>
</dbReference>
<dbReference type="InterPro" id="IPR036412">
    <property type="entry name" value="HAD-like_sf"/>
</dbReference>
<comment type="similarity">
    <text evidence="3">Belongs to the KdsC family.</text>
</comment>
<evidence type="ECO:0000256" key="6">
    <source>
        <dbReference type="ARBA" id="ARBA00020092"/>
    </source>
</evidence>
<dbReference type="EC" id="3.1.3.45" evidence="5"/>
<evidence type="ECO:0000256" key="4">
    <source>
        <dbReference type="ARBA" id="ARBA00011881"/>
    </source>
</evidence>
<dbReference type="InterPro" id="IPR023214">
    <property type="entry name" value="HAD_sf"/>
</dbReference>
<dbReference type="InterPro" id="IPR050793">
    <property type="entry name" value="CMP-NeuNAc_synthase"/>
</dbReference>
<evidence type="ECO:0000313" key="12">
    <source>
        <dbReference type="EMBL" id="SUZ89652.1"/>
    </source>
</evidence>
<dbReference type="PANTHER" id="PTHR21485">
    <property type="entry name" value="HAD SUPERFAMILY MEMBERS CMAS AND KDSC"/>
    <property type="match status" value="1"/>
</dbReference>
<accession>A0A381RD22</accession>
<evidence type="ECO:0000256" key="11">
    <source>
        <dbReference type="ARBA" id="ARBA00031051"/>
    </source>
</evidence>
<dbReference type="InterPro" id="IPR010023">
    <property type="entry name" value="KdsC_fam"/>
</dbReference>
<comment type="cofactor">
    <cofactor evidence="2">
        <name>Mg(2+)</name>
        <dbReference type="ChEBI" id="CHEBI:18420"/>
    </cofactor>
</comment>
<dbReference type="Gene3D" id="3.40.50.1000">
    <property type="entry name" value="HAD superfamily/HAD-like"/>
    <property type="match status" value="1"/>
</dbReference>
<evidence type="ECO:0000256" key="9">
    <source>
        <dbReference type="ARBA" id="ARBA00022842"/>
    </source>
</evidence>
<dbReference type="PANTHER" id="PTHR21485:SF6">
    <property type="entry name" value="N-ACYLNEURAMINATE CYTIDYLYLTRANSFERASE-RELATED"/>
    <property type="match status" value="1"/>
</dbReference>
<protein>
    <recommendedName>
        <fullName evidence="6">3-deoxy-D-manno-octulosonate 8-phosphate phosphatase KdsC</fullName>
        <ecNumber evidence="5">3.1.3.45</ecNumber>
    </recommendedName>
    <alternativeName>
        <fullName evidence="11">KDO 8-P phosphatase</fullName>
    </alternativeName>
</protein>
<evidence type="ECO:0000256" key="10">
    <source>
        <dbReference type="ARBA" id="ARBA00022985"/>
    </source>
</evidence>
<proteinExistence type="inferred from homology"/>
<dbReference type="SFLD" id="SFLDS00003">
    <property type="entry name" value="Haloacid_Dehalogenase"/>
    <property type="match status" value="1"/>
</dbReference>
<dbReference type="EMBL" id="UINC01001829">
    <property type="protein sequence ID" value="SUZ89652.1"/>
    <property type="molecule type" value="Genomic_DNA"/>
</dbReference>
<sequence length="188" mass="20312">MHNESNTVSVHNKASRIRLLLFDVDGVLTDGRIELHPDGSESKCFHIRDGAAIMWANRAGLLTGILSARTSVATTLRTKQLEMPIVLQGVTVKLSAYEQVLADYQLTDTEVAYMGDDLLDLAVLARVGLSAAPADAAIGVRQKVDWISSARGGEGAVRDLIEVVLRARSLWPPIIESQADPESDLSHG</sequence>
<dbReference type="CDD" id="cd01630">
    <property type="entry name" value="HAD_KDO-like"/>
    <property type="match status" value="1"/>
</dbReference>
<dbReference type="SUPFAM" id="SSF56784">
    <property type="entry name" value="HAD-like"/>
    <property type="match status" value="1"/>
</dbReference>
<keyword evidence="9" id="KW-0460">Magnesium</keyword>
<evidence type="ECO:0000256" key="5">
    <source>
        <dbReference type="ARBA" id="ARBA00013066"/>
    </source>
</evidence>
<dbReference type="GO" id="GO:0009103">
    <property type="term" value="P:lipopolysaccharide biosynthetic process"/>
    <property type="evidence" value="ECO:0007669"/>
    <property type="project" value="UniProtKB-KW"/>
</dbReference>
<keyword evidence="8" id="KW-0378">Hydrolase</keyword>
<reference evidence="12" key="1">
    <citation type="submission" date="2018-05" db="EMBL/GenBank/DDBJ databases">
        <authorList>
            <person name="Lanie J.A."/>
            <person name="Ng W.-L."/>
            <person name="Kazmierczak K.M."/>
            <person name="Andrzejewski T.M."/>
            <person name="Davidsen T.M."/>
            <person name="Wayne K.J."/>
            <person name="Tettelin H."/>
            <person name="Glass J.I."/>
            <person name="Rusch D."/>
            <person name="Podicherti R."/>
            <person name="Tsui H.-C.T."/>
            <person name="Winkler M.E."/>
        </authorList>
    </citation>
    <scope>NUCLEOTIDE SEQUENCE</scope>
</reference>
<evidence type="ECO:0000256" key="1">
    <source>
        <dbReference type="ARBA" id="ARBA00000898"/>
    </source>
</evidence>
<evidence type="ECO:0000256" key="3">
    <source>
        <dbReference type="ARBA" id="ARBA00005893"/>
    </source>
</evidence>
<comment type="subunit">
    <text evidence="4">Homotetramer.</text>
</comment>
<keyword evidence="10" id="KW-0448">Lipopolysaccharide biosynthesis</keyword>
<dbReference type="SFLD" id="SFLDG01138">
    <property type="entry name" value="C1.6.2:_Deoxy-d-mannose-octulo"/>
    <property type="match status" value="1"/>
</dbReference>
<dbReference type="GO" id="GO:0008781">
    <property type="term" value="F:N-acylneuraminate cytidylyltransferase activity"/>
    <property type="evidence" value="ECO:0007669"/>
    <property type="project" value="TreeGrafter"/>
</dbReference>
<name>A0A381RD22_9ZZZZ</name>
<dbReference type="NCBIfam" id="TIGR01670">
    <property type="entry name" value="KdsC-phosphatas"/>
    <property type="match status" value="1"/>
</dbReference>
<organism evidence="12">
    <name type="scientific">marine metagenome</name>
    <dbReference type="NCBI Taxonomy" id="408172"/>
    <lineage>
        <taxon>unclassified sequences</taxon>
        <taxon>metagenomes</taxon>
        <taxon>ecological metagenomes</taxon>
    </lineage>
</organism>
<comment type="catalytic activity">
    <reaction evidence="1">
        <text>3-deoxy-alpha-D-manno-2-octulosonate-8-phosphate + H2O = 3-deoxy-alpha-D-manno-oct-2-ulosonate + phosphate</text>
        <dbReference type="Rhea" id="RHEA:11500"/>
        <dbReference type="ChEBI" id="CHEBI:15377"/>
        <dbReference type="ChEBI" id="CHEBI:43474"/>
        <dbReference type="ChEBI" id="CHEBI:85985"/>
        <dbReference type="ChEBI" id="CHEBI:85986"/>
        <dbReference type="EC" id="3.1.3.45"/>
    </reaction>
</comment>
<dbReference type="AlphaFoldDB" id="A0A381RD22"/>
<evidence type="ECO:0000256" key="8">
    <source>
        <dbReference type="ARBA" id="ARBA00022801"/>
    </source>
</evidence>
<dbReference type="PIRSF" id="PIRSF006118">
    <property type="entry name" value="KDO8-P_Ptase"/>
    <property type="match status" value="1"/>
</dbReference>
<gene>
    <name evidence="12" type="ORF">METZ01_LOCUS42506</name>
</gene>
<keyword evidence="7" id="KW-0479">Metal-binding</keyword>
<dbReference type="SFLD" id="SFLDG01136">
    <property type="entry name" value="C1.6:_Phosphoserine_Phosphatas"/>
    <property type="match status" value="1"/>
</dbReference>
<evidence type="ECO:0000256" key="7">
    <source>
        <dbReference type="ARBA" id="ARBA00022723"/>
    </source>
</evidence>
<dbReference type="FunFam" id="3.40.50.1000:FF:000029">
    <property type="entry name" value="3-deoxy-D-manno-octulosonate 8-phosphate phosphatase KdsC"/>
    <property type="match status" value="1"/>
</dbReference>
<evidence type="ECO:0000256" key="2">
    <source>
        <dbReference type="ARBA" id="ARBA00001946"/>
    </source>
</evidence>
<dbReference type="GO" id="GO:0046872">
    <property type="term" value="F:metal ion binding"/>
    <property type="evidence" value="ECO:0007669"/>
    <property type="project" value="UniProtKB-KW"/>
</dbReference>